<dbReference type="NCBIfam" id="TIGR00326">
    <property type="entry name" value="eubact_ribD"/>
    <property type="match status" value="1"/>
</dbReference>
<dbReference type="InterPro" id="IPR050765">
    <property type="entry name" value="Riboflavin_Biosynth_HTPR"/>
</dbReference>
<dbReference type="GO" id="GO:0009231">
    <property type="term" value="P:riboflavin biosynthetic process"/>
    <property type="evidence" value="ECO:0007669"/>
    <property type="project" value="UniProtKB-UniPathway"/>
</dbReference>
<evidence type="ECO:0000256" key="15">
    <source>
        <dbReference type="PIRSR" id="PIRSR006769-2"/>
    </source>
</evidence>
<dbReference type="eggNOG" id="COG0117">
    <property type="taxonomic scope" value="Bacteria"/>
</dbReference>
<dbReference type="OrthoDB" id="9800865at2"/>
<dbReference type="PANTHER" id="PTHR38011">
    <property type="entry name" value="DIHYDROFOLATE REDUCTASE FAMILY PROTEIN (AFU_ORTHOLOGUE AFUA_8G06820)"/>
    <property type="match status" value="1"/>
</dbReference>
<evidence type="ECO:0000256" key="2">
    <source>
        <dbReference type="ARBA" id="ARBA00004882"/>
    </source>
</evidence>
<evidence type="ECO:0000256" key="10">
    <source>
        <dbReference type="ARBA" id="ARBA00022857"/>
    </source>
</evidence>
<dbReference type="InterPro" id="IPR002125">
    <property type="entry name" value="CMP_dCMP_dom"/>
</dbReference>
<comment type="catalytic activity">
    <reaction evidence="13">
        <text>2,5-diamino-6-hydroxy-4-(5-phosphoribosylamino)-pyrimidine + H2O + H(+) = 5-amino-6-(5-phospho-D-ribosylamino)uracil + NH4(+)</text>
        <dbReference type="Rhea" id="RHEA:21868"/>
        <dbReference type="ChEBI" id="CHEBI:15377"/>
        <dbReference type="ChEBI" id="CHEBI:15378"/>
        <dbReference type="ChEBI" id="CHEBI:28938"/>
        <dbReference type="ChEBI" id="CHEBI:58453"/>
        <dbReference type="ChEBI" id="CHEBI:58614"/>
        <dbReference type="EC" id="3.5.4.26"/>
    </reaction>
</comment>
<evidence type="ECO:0000259" key="17">
    <source>
        <dbReference type="PROSITE" id="PS51747"/>
    </source>
</evidence>
<dbReference type="InterPro" id="IPR004794">
    <property type="entry name" value="Eubact_RibD"/>
</dbReference>
<feature type="binding site" evidence="15">
    <location>
        <position position="176"/>
    </location>
    <ligand>
        <name>NADP(+)</name>
        <dbReference type="ChEBI" id="CHEBI:58349"/>
    </ligand>
</feature>
<accession>H2BWJ7</accession>
<feature type="domain" description="CMP/dCMP-type deaminase" evidence="17">
    <location>
        <begin position="2"/>
        <end position="126"/>
    </location>
</feature>
<dbReference type="HOGENOM" id="CLU_036590_1_1_10"/>
<feature type="binding site" evidence="15">
    <location>
        <position position="190"/>
    </location>
    <ligand>
        <name>substrate</name>
    </ligand>
</feature>
<evidence type="ECO:0000256" key="8">
    <source>
        <dbReference type="ARBA" id="ARBA00022801"/>
    </source>
</evidence>
<keyword evidence="11 13" id="KW-0560">Oxidoreductase</keyword>
<dbReference type="Gene3D" id="3.40.430.10">
    <property type="entry name" value="Dihydrofolate Reductase, subunit A"/>
    <property type="match status" value="1"/>
</dbReference>
<sequence length="353" mass="39478">MKIHEKYINRCIQLAQNGLGTTYPNPLVGSVLTYKNSIIGEGWHQKAGGPHAEVNAIRAVKDQSLLKKATIYVSLEPCSHYGKTPPCSDLIIASGIKKVVIGIVDPFAKVKGKGIKKLLDAGCEVSVGILEDQCRELNKRFFTFHEKKRPYIILKWASTKNNFIAPLSKKERAPVWITNKYSRQLVHKWRSEEQAILVGTNTAVADNPKLNTRLWEGSNPVRILLDQNLRTPKDSALFDRSIKTIVITSQASRDSFTKNEIGKNELILEAIDFNKEIAPQIVEVLYTHELQSVIIEGGGKTLQTFIDSGLWDEARIFTGEAMFPEGVKAPEFNGKLAGEHNLLSDKLKIYIND</sequence>
<dbReference type="PROSITE" id="PS51747">
    <property type="entry name" value="CYT_DCMP_DEAMINASES_2"/>
    <property type="match status" value="1"/>
</dbReference>
<feature type="binding site" evidence="15">
    <location>
        <position position="296"/>
    </location>
    <ligand>
        <name>substrate</name>
    </ligand>
</feature>
<evidence type="ECO:0000256" key="9">
    <source>
        <dbReference type="ARBA" id="ARBA00022833"/>
    </source>
</evidence>
<protein>
    <recommendedName>
        <fullName evidence="13">Riboflavin biosynthesis protein RibD</fullName>
    </recommendedName>
    <domain>
        <recommendedName>
            <fullName evidence="13">Diaminohydroxyphosphoribosylaminopyrimidine deaminase</fullName>
            <shortName evidence="13">DRAP deaminase</shortName>
            <ecNumber evidence="13">3.5.4.26</ecNumber>
        </recommendedName>
        <alternativeName>
            <fullName evidence="13">Riboflavin-specific deaminase</fullName>
        </alternativeName>
    </domain>
    <domain>
        <recommendedName>
            <fullName evidence="13">5-amino-6-(5-phosphoribosylamino)uracil reductase</fullName>
            <ecNumber evidence="13">1.1.1.193</ecNumber>
        </recommendedName>
        <alternativeName>
            <fullName evidence="13">HTP reductase</fullName>
        </alternativeName>
    </domain>
</protein>
<dbReference type="Pfam" id="PF01872">
    <property type="entry name" value="RibD_C"/>
    <property type="match status" value="1"/>
</dbReference>
<evidence type="ECO:0000256" key="11">
    <source>
        <dbReference type="ARBA" id="ARBA00023002"/>
    </source>
</evidence>
<dbReference type="eggNOG" id="COG1985">
    <property type="taxonomic scope" value="Bacteria"/>
</dbReference>
<name>H2BWJ7_GILLR</name>
<evidence type="ECO:0000313" key="18">
    <source>
        <dbReference type="EMBL" id="EHQ01940.1"/>
    </source>
</evidence>
<feature type="binding site" evidence="15">
    <location>
        <position position="210"/>
    </location>
    <ligand>
        <name>substrate</name>
    </ligand>
</feature>
<dbReference type="EC" id="1.1.1.193" evidence="13"/>
<dbReference type="UniPathway" id="UPA00275">
    <property type="reaction ID" value="UER00401"/>
</dbReference>
<dbReference type="InterPro" id="IPR002734">
    <property type="entry name" value="RibDG_C"/>
</dbReference>
<evidence type="ECO:0000256" key="7">
    <source>
        <dbReference type="ARBA" id="ARBA00022723"/>
    </source>
</evidence>
<dbReference type="Proteomes" id="UP000003844">
    <property type="component" value="Unassembled WGS sequence"/>
</dbReference>
<evidence type="ECO:0000256" key="16">
    <source>
        <dbReference type="PIRSR" id="PIRSR006769-3"/>
    </source>
</evidence>
<comment type="cofactor">
    <cofactor evidence="13 16">
        <name>Zn(2+)</name>
        <dbReference type="ChEBI" id="CHEBI:29105"/>
    </cofactor>
    <text evidence="13 16">Binds 1 zinc ion.</text>
</comment>
<dbReference type="AlphaFoldDB" id="H2BWJ7"/>
<dbReference type="RefSeq" id="WP_006988257.1">
    <property type="nucleotide sequence ID" value="NZ_JH594606.1"/>
</dbReference>
<dbReference type="STRING" id="865937.Gilli_1273"/>
<evidence type="ECO:0000256" key="6">
    <source>
        <dbReference type="ARBA" id="ARBA00022619"/>
    </source>
</evidence>
<dbReference type="InterPro" id="IPR024072">
    <property type="entry name" value="DHFR-like_dom_sf"/>
</dbReference>
<feature type="binding site" evidence="15">
    <location>
        <position position="213"/>
    </location>
    <ligand>
        <name>substrate</name>
    </ligand>
</feature>
<evidence type="ECO:0000256" key="12">
    <source>
        <dbReference type="ARBA" id="ARBA00023268"/>
    </source>
</evidence>
<dbReference type="Gene3D" id="3.40.140.10">
    <property type="entry name" value="Cytidine Deaminase, domain 2"/>
    <property type="match status" value="1"/>
</dbReference>
<keyword evidence="8 13" id="KW-0378">Hydrolase</keyword>
<dbReference type="GO" id="GO:0008835">
    <property type="term" value="F:diaminohydroxyphosphoribosylaminopyrimidine deaminase activity"/>
    <property type="evidence" value="ECO:0007669"/>
    <property type="project" value="UniProtKB-EC"/>
</dbReference>
<dbReference type="InterPro" id="IPR016193">
    <property type="entry name" value="Cytidine_deaminase-like"/>
</dbReference>
<gene>
    <name evidence="18" type="ORF">Gilli_1273</name>
</gene>
<evidence type="ECO:0000256" key="3">
    <source>
        <dbReference type="ARBA" id="ARBA00004910"/>
    </source>
</evidence>
<dbReference type="PANTHER" id="PTHR38011:SF7">
    <property type="entry name" value="2,5-DIAMINO-6-RIBOSYLAMINO-4(3H)-PYRIMIDINONE 5'-PHOSPHATE REDUCTASE"/>
    <property type="match status" value="1"/>
</dbReference>
<dbReference type="GO" id="GO:0008270">
    <property type="term" value="F:zinc ion binding"/>
    <property type="evidence" value="ECO:0007669"/>
    <property type="project" value="InterPro"/>
</dbReference>
<evidence type="ECO:0000256" key="13">
    <source>
        <dbReference type="PIRNR" id="PIRNR006769"/>
    </source>
</evidence>
<evidence type="ECO:0000256" key="14">
    <source>
        <dbReference type="PIRSR" id="PIRSR006769-1"/>
    </source>
</evidence>
<comment type="catalytic activity">
    <reaction evidence="13">
        <text>5-amino-6-(5-phospho-D-ribitylamino)uracil + NADP(+) = 5-amino-6-(5-phospho-D-ribosylamino)uracil + NADPH + H(+)</text>
        <dbReference type="Rhea" id="RHEA:17845"/>
        <dbReference type="ChEBI" id="CHEBI:15378"/>
        <dbReference type="ChEBI" id="CHEBI:57783"/>
        <dbReference type="ChEBI" id="CHEBI:58349"/>
        <dbReference type="ChEBI" id="CHEBI:58421"/>
        <dbReference type="ChEBI" id="CHEBI:58453"/>
        <dbReference type="EC" id="1.1.1.193"/>
    </reaction>
</comment>
<dbReference type="Pfam" id="PF00383">
    <property type="entry name" value="dCMP_cyt_deam_1"/>
    <property type="match status" value="1"/>
</dbReference>
<comment type="function">
    <text evidence="1 13">Converts 2,5-diamino-6-(ribosylamino)-4(3h)-pyrimidinone 5'-phosphate into 5-amino-6-(ribosylamino)-2,4(1h,3h)-pyrimidinedione 5'-phosphate.</text>
</comment>
<feature type="binding site" evidence="15">
    <location>
        <position position="202"/>
    </location>
    <ligand>
        <name>NADP(+)</name>
        <dbReference type="ChEBI" id="CHEBI:58349"/>
    </ligand>
</feature>
<feature type="binding site" evidence="16">
    <location>
        <position position="87"/>
    </location>
    <ligand>
        <name>Zn(2+)</name>
        <dbReference type="ChEBI" id="CHEBI:29105"/>
        <note>catalytic</note>
    </ligand>
</feature>
<dbReference type="GO" id="GO:0008703">
    <property type="term" value="F:5-amino-6-(5-phosphoribosylamino)uracil reductase activity"/>
    <property type="evidence" value="ECO:0007669"/>
    <property type="project" value="UniProtKB-EC"/>
</dbReference>
<reference evidence="19" key="1">
    <citation type="journal article" date="2012" name="Stand. Genomic Sci.">
        <title>Genome sequence of the Antarctic rhodopsins-containing flavobacterium Gillisia limnaea type strain (R-8282(T)).</title>
        <authorList>
            <person name="Riedel T."/>
            <person name="Held B."/>
            <person name="Nolan M."/>
            <person name="Lucas S."/>
            <person name="Lapidus A."/>
            <person name="Tice H."/>
            <person name="Del Rio T.G."/>
            <person name="Cheng J.F."/>
            <person name="Han C."/>
            <person name="Tapia R."/>
            <person name="Goodwin L.A."/>
            <person name="Pitluck S."/>
            <person name="Liolios K."/>
            <person name="Mavromatis K."/>
            <person name="Pagani I."/>
            <person name="Ivanova N."/>
            <person name="Mikhailova N."/>
            <person name="Pati A."/>
            <person name="Chen A."/>
            <person name="Palaniappan K."/>
            <person name="Land M."/>
            <person name="Rohde M."/>
            <person name="Tindall B.J."/>
            <person name="Detter J.C."/>
            <person name="Goker M."/>
            <person name="Bristow J."/>
            <person name="Eisen J.A."/>
            <person name="Markowitz V."/>
            <person name="Hugenholtz P."/>
            <person name="Kyrpides N.C."/>
            <person name="Klenk H.P."/>
            <person name="Woyke T."/>
        </authorList>
    </citation>
    <scope>NUCLEOTIDE SEQUENCE [LARGE SCALE GENOMIC DNA]</scope>
    <source>
        <strain evidence="19">DSM 15749 / LMG 21470 / R-8282</strain>
    </source>
</reference>
<dbReference type="SUPFAM" id="SSF53597">
    <property type="entry name" value="Dihydrofolate reductase-like"/>
    <property type="match status" value="1"/>
</dbReference>
<keyword evidence="10 13" id="KW-0521">NADP</keyword>
<feature type="binding site" evidence="16">
    <location>
        <position position="78"/>
    </location>
    <ligand>
        <name>Zn(2+)</name>
        <dbReference type="ChEBI" id="CHEBI:29105"/>
        <note>catalytic</note>
    </ligand>
</feature>
<evidence type="ECO:0000256" key="4">
    <source>
        <dbReference type="ARBA" id="ARBA00005259"/>
    </source>
</evidence>
<evidence type="ECO:0000256" key="5">
    <source>
        <dbReference type="ARBA" id="ARBA00007417"/>
    </source>
</evidence>
<dbReference type="CDD" id="cd01284">
    <property type="entry name" value="Riboflavin_deaminase-reductase"/>
    <property type="match status" value="1"/>
</dbReference>
<comment type="similarity">
    <text evidence="5 13">In the C-terminal section; belongs to the HTP reductase family.</text>
</comment>
<feature type="binding site" evidence="15">
    <location>
        <position position="206"/>
    </location>
    <ligand>
        <name>substrate</name>
    </ligand>
</feature>
<proteinExistence type="inferred from homology"/>
<dbReference type="EC" id="3.5.4.26" evidence="13"/>
<keyword evidence="19" id="KW-1185">Reference proteome</keyword>
<evidence type="ECO:0000256" key="1">
    <source>
        <dbReference type="ARBA" id="ARBA00002151"/>
    </source>
</evidence>
<keyword evidence="9 13" id="KW-0862">Zinc</keyword>
<organism evidence="18 19">
    <name type="scientific">Gillisia limnaea (strain DSM 15749 / LMG 21470 / R-8282)</name>
    <dbReference type="NCBI Taxonomy" id="865937"/>
    <lineage>
        <taxon>Bacteria</taxon>
        <taxon>Pseudomonadati</taxon>
        <taxon>Bacteroidota</taxon>
        <taxon>Flavobacteriia</taxon>
        <taxon>Flavobacteriales</taxon>
        <taxon>Flavobacteriaceae</taxon>
        <taxon>Gillisia</taxon>
    </lineage>
</organism>
<dbReference type="PIRSF" id="PIRSF006769">
    <property type="entry name" value="RibD"/>
    <property type="match status" value="1"/>
</dbReference>
<evidence type="ECO:0000313" key="19">
    <source>
        <dbReference type="Proteomes" id="UP000003844"/>
    </source>
</evidence>
<dbReference type="PROSITE" id="PS00903">
    <property type="entry name" value="CYT_DCMP_DEAMINASES_1"/>
    <property type="match status" value="1"/>
</dbReference>
<keyword evidence="12" id="KW-0511">Multifunctional enzyme</keyword>
<comment type="pathway">
    <text evidence="3 13">Cofactor biosynthesis; riboflavin biosynthesis; 5-amino-6-(D-ribitylamino)uracil from GTP: step 3/4.</text>
</comment>
<dbReference type="EMBL" id="JH594606">
    <property type="protein sequence ID" value="EHQ01940.1"/>
    <property type="molecule type" value="Genomic_DNA"/>
</dbReference>
<dbReference type="SUPFAM" id="SSF53927">
    <property type="entry name" value="Cytidine deaminase-like"/>
    <property type="match status" value="1"/>
</dbReference>
<keyword evidence="6 13" id="KW-0686">Riboflavin biosynthesis</keyword>
<feature type="active site" description="Proton donor" evidence="14">
    <location>
        <position position="53"/>
    </location>
</feature>
<feature type="binding site" evidence="16">
    <location>
        <position position="51"/>
    </location>
    <ligand>
        <name>Zn(2+)</name>
        <dbReference type="ChEBI" id="CHEBI:29105"/>
        <note>catalytic</note>
    </ligand>
</feature>
<dbReference type="FunFam" id="3.40.140.10:FF:000025">
    <property type="entry name" value="Riboflavin biosynthesis protein RibD"/>
    <property type="match status" value="1"/>
</dbReference>
<keyword evidence="7 13" id="KW-0479">Metal-binding</keyword>
<dbReference type="InterPro" id="IPR016192">
    <property type="entry name" value="APOBEC/CMP_deaminase_Zn-bd"/>
</dbReference>
<comment type="pathway">
    <text evidence="2 13">Cofactor biosynthesis; riboflavin biosynthesis; 5-amino-6-(D-ribitylamino)uracil from GTP: step 2/4.</text>
</comment>
<feature type="binding site" evidence="15">
    <location>
        <position position="157"/>
    </location>
    <ligand>
        <name>NADP(+)</name>
        <dbReference type="ChEBI" id="CHEBI:58349"/>
    </ligand>
</feature>
<comment type="similarity">
    <text evidence="4 13">In the N-terminal section; belongs to the cytidine and deoxycytidylate deaminase family.</text>
</comment>